<dbReference type="Proteomes" id="UP000602284">
    <property type="component" value="Unassembled WGS sequence"/>
</dbReference>
<evidence type="ECO:0000259" key="2">
    <source>
        <dbReference type="SMART" id="SM00939"/>
    </source>
</evidence>
<feature type="domain" description="Xaa-Pro dipeptidyl-peptidase C-terminal" evidence="2">
    <location>
        <begin position="293"/>
        <end position="547"/>
    </location>
</feature>
<dbReference type="PANTHER" id="PTHR43056">
    <property type="entry name" value="PEPTIDASE S9 PROLYL OLIGOPEPTIDASE"/>
    <property type="match status" value="1"/>
</dbReference>
<protein>
    <submittedName>
        <fullName evidence="3">CocE/NonD family hydrolase</fullName>
    </submittedName>
</protein>
<dbReference type="EMBL" id="JAEQNB010000009">
    <property type="protein sequence ID" value="MBL0389186.1"/>
    <property type="molecule type" value="Genomic_DNA"/>
</dbReference>
<dbReference type="Pfam" id="PF08530">
    <property type="entry name" value="PepX_C"/>
    <property type="match status" value="1"/>
</dbReference>
<dbReference type="SUPFAM" id="SSF49785">
    <property type="entry name" value="Galactose-binding domain-like"/>
    <property type="match status" value="1"/>
</dbReference>
<dbReference type="GO" id="GO:0016787">
    <property type="term" value="F:hydrolase activity"/>
    <property type="evidence" value="ECO:0007669"/>
    <property type="project" value="UniProtKB-KW"/>
</dbReference>
<evidence type="ECO:0000313" key="3">
    <source>
        <dbReference type="EMBL" id="MBL0389186.1"/>
    </source>
</evidence>
<evidence type="ECO:0000256" key="1">
    <source>
        <dbReference type="ARBA" id="ARBA00022801"/>
    </source>
</evidence>
<dbReference type="Gene3D" id="1.10.3020.10">
    <property type="entry name" value="alpha-amino acid ester hydrolase ( Helical cap domain)"/>
    <property type="match status" value="1"/>
</dbReference>
<keyword evidence="1 3" id="KW-0378">Hydrolase</keyword>
<dbReference type="InterPro" id="IPR050585">
    <property type="entry name" value="Xaa-Pro_dipeptidyl-ppase/CocE"/>
</dbReference>
<dbReference type="InterPro" id="IPR000383">
    <property type="entry name" value="Xaa-Pro-like_dom"/>
</dbReference>
<organism evidence="3 4">
    <name type="scientific">Tumebacillus amylolyticus</name>
    <dbReference type="NCBI Taxonomy" id="2801339"/>
    <lineage>
        <taxon>Bacteria</taxon>
        <taxon>Bacillati</taxon>
        <taxon>Bacillota</taxon>
        <taxon>Bacilli</taxon>
        <taxon>Bacillales</taxon>
        <taxon>Alicyclobacillaceae</taxon>
        <taxon>Tumebacillus</taxon>
    </lineage>
</organism>
<dbReference type="InterPro" id="IPR005674">
    <property type="entry name" value="CocE/Ser_esterase"/>
</dbReference>
<dbReference type="RefSeq" id="WP_201638189.1">
    <property type="nucleotide sequence ID" value="NZ_JAEQNB010000009.1"/>
</dbReference>
<comment type="caution">
    <text evidence="3">The sequence shown here is derived from an EMBL/GenBank/DDBJ whole genome shotgun (WGS) entry which is preliminary data.</text>
</comment>
<dbReference type="NCBIfam" id="TIGR00976">
    <property type="entry name" value="CocE_NonD"/>
    <property type="match status" value="1"/>
</dbReference>
<dbReference type="InterPro" id="IPR029058">
    <property type="entry name" value="AB_hydrolase_fold"/>
</dbReference>
<reference evidence="3 4" key="1">
    <citation type="submission" date="2021-01" db="EMBL/GenBank/DDBJ databases">
        <title>Tumebacillus sp. strain ITR2 16S ribosomal RNA gene Genome sequencing and assembly.</title>
        <authorList>
            <person name="Kang M."/>
        </authorList>
    </citation>
    <scope>NUCLEOTIDE SEQUENCE [LARGE SCALE GENOMIC DNA]</scope>
    <source>
        <strain evidence="3 4">ITR2</strain>
    </source>
</reference>
<dbReference type="Pfam" id="PF02129">
    <property type="entry name" value="Peptidase_S15"/>
    <property type="match status" value="1"/>
</dbReference>
<dbReference type="Gene3D" id="2.60.120.260">
    <property type="entry name" value="Galactose-binding domain-like"/>
    <property type="match status" value="1"/>
</dbReference>
<dbReference type="InterPro" id="IPR008979">
    <property type="entry name" value="Galactose-bd-like_sf"/>
</dbReference>
<sequence>MKTRTQWGIRIPMRDGVELSADLYLPEAEGSYPTIISRTPYGKNSDVTIANSKFYASHGYSVLVVDVRGRGDSEGKFIPYRNEGLDGYDTIEWAAAQAWSDGNVGTMGGSYLGRIQWLAALQQPPHLKAMISAVCPSDPFVEWPTGVPTPHHLCWLFLTADRSMQNMHALDWHSIYDHLPLVTMDELTGREMPYWREEFEHVGLDAWWKQIAYQDKFEQLDLPVLHISGWYDDEQVGTPLNYIGMTSRAKGETARANQKMIMGPWDHGINRSSKLGSVEFGPDAVIDLRARQVRFFDRWLKGEENGLDAEPNVSLFVMGENAWREESEYPLARTEFTRFYLHSGGSANSRFGDGVLRAEEVPGTAAGVAATDTYEYDPSRPFPFLTDGTSSQIGGPDDYAALEQRADVLVYSTDVLETDTEVTGPIRMELFAASSAVDTDFMVKLLDVHPNGFVQRLTDGMVRARFRNGMEREELIEPGKVYGYEIDCWHMSHVFQAGHRIRIEVASSAFPKYDRNLNTGAPLGQTTEMVVAKQTVYHDEQYPSAIVLPIIPR</sequence>
<gene>
    <name evidence="3" type="ORF">JJB07_21570</name>
</gene>
<accession>A0ABS1JFY0</accession>
<dbReference type="Gene3D" id="3.40.50.1820">
    <property type="entry name" value="alpha/beta hydrolase"/>
    <property type="match status" value="1"/>
</dbReference>
<name>A0ABS1JFY0_9BACL</name>
<dbReference type="InterPro" id="IPR013736">
    <property type="entry name" value="Xaa-Pro_dipept_C"/>
</dbReference>
<evidence type="ECO:0000313" key="4">
    <source>
        <dbReference type="Proteomes" id="UP000602284"/>
    </source>
</evidence>
<keyword evidence="4" id="KW-1185">Reference proteome</keyword>
<dbReference type="SUPFAM" id="SSF53474">
    <property type="entry name" value="alpha/beta-Hydrolases"/>
    <property type="match status" value="1"/>
</dbReference>
<dbReference type="PANTHER" id="PTHR43056:SF10">
    <property type="entry name" value="COCE_NOND FAMILY, PUTATIVE (AFU_ORTHOLOGUE AFUA_7G00600)-RELATED"/>
    <property type="match status" value="1"/>
</dbReference>
<dbReference type="SMART" id="SM00939">
    <property type="entry name" value="PepX_C"/>
    <property type="match status" value="1"/>
</dbReference>
<proteinExistence type="predicted"/>